<dbReference type="Proteomes" id="UP000242662">
    <property type="component" value="Unassembled WGS sequence"/>
</dbReference>
<dbReference type="OrthoDB" id="2783260at2"/>
<name>A0A1G6GKN0_9BACI</name>
<dbReference type="NCBIfam" id="NF038310">
    <property type="entry name" value="lysogeny_AimR"/>
    <property type="match status" value="1"/>
</dbReference>
<sequence length="390" mass="45350">MQNTNEPVITLTNTDTTTAEMLTPEMIIQLQQLECWRRDQQWTEEVMHGLAANAGANQSRLFFDQMMYTVKKRAPKQLVTFMNVYIRGLKYGVHVKDSFEYAALFEQIPLLKELLARYADEESLKEWIEVYQFLSNIVEFSWKADKVFQTVSDLIHRINDKELQVRLFTAQLIACAHLGYKEKLVAVFNMAEREVEGLEQSFMKNSLVSRIALEAAYISFYVKGEFDAAEKLYMQVIANNATPYAWLARASHGLSLVTLFKSRTFCMRQLKKAMTYAKEANMLDFYDMLVNEVHPFILNMYGEYFDVEGVVPEEQVHQYVVRGDKERALQLAQEMEDSGKGSSFLVFYRAKALKSLTLLQEAKRQFENGRFSYMIFFVNREIAKMKGEMT</sequence>
<evidence type="ECO:0000313" key="1">
    <source>
        <dbReference type="EMBL" id="SDB82403.1"/>
    </source>
</evidence>
<keyword evidence="2" id="KW-1185">Reference proteome</keyword>
<accession>A0A1G6GKN0</accession>
<gene>
    <name evidence="1" type="ORF">SAMN05421737_101179</name>
</gene>
<dbReference type="Pfam" id="PF22871">
    <property type="entry name" value="AimR"/>
    <property type="match status" value="1"/>
</dbReference>
<reference evidence="2" key="1">
    <citation type="submission" date="2016-09" db="EMBL/GenBank/DDBJ databases">
        <authorList>
            <person name="Varghese N."/>
            <person name="Submissions S."/>
        </authorList>
    </citation>
    <scope>NUCLEOTIDE SEQUENCE [LARGE SCALE GENOMIC DNA]</scope>
    <source>
        <strain evidence="2">25nlg</strain>
    </source>
</reference>
<proteinExistence type="predicted"/>
<dbReference type="STRING" id="1464122.SAMN05421737_101179"/>
<dbReference type="RefSeq" id="WP_090774418.1">
    <property type="nucleotide sequence ID" value="NZ_FMYM01000001.1"/>
</dbReference>
<organism evidence="1 2">
    <name type="scientific">Shouchella lonarensis</name>
    <dbReference type="NCBI Taxonomy" id="1464122"/>
    <lineage>
        <taxon>Bacteria</taxon>
        <taxon>Bacillati</taxon>
        <taxon>Bacillota</taxon>
        <taxon>Bacilli</taxon>
        <taxon>Bacillales</taxon>
        <taxon>Bacillaceae</taxon>
        <taxon>Shouchella</taxon>
    </lineage>
</organism>
<evidence type="ECO:0000313" key="2">
    <source>
        <dbReference type="Proteomes" id="UP000242662"/>
    </source>
</evidence>
<dbReference type="AlphaFoldDB" id="A0A1G6GKN0"/>
<dbReference type="InterPro" id="IPR047705">
    <property type="entry name" value="AimR-like"/>
</dbReference>
<protein>
    <submittedName>
        <fullName evidence="1">Uncharacterized protein</fullName>
    </submittedName>
</protein>
<dbReference type="EMBL" id="FMYM01000001">
    <property type="protein sequence ID" value="SDB82403.1"/>
    <property type="molecule type" value="Genomic_DNA"/>
</dbReference>